<sequence length="260" mass="27516">MTDTLLQAAARQALSLMDLTSLNDDDTDEKVADLCRAAVTPFGAVAAVCVYPRFIGVARQTLNEAESTGQIKIATVINFPHGGDDIDVAVREARAAVAAGADEVDLVFPWRTLLAGNEEQLGLALVTACKAVCGEVKLKVIIESGELNSAVMIRRAAELAIEGGADFIKTSTGKVAVNATLAAAEIMLNTIRDSGREVGFKAAGGVRTTEEAQDYLRLAARIMGPDWISPRHFRFGASSLLNHLLQTLGADDVNTQATGY</sequence>
<gene>
    <name evidence="8" type="primary">deoC</name>
    <name evidence="8" type="ORF">GCM10022421_19460</name>
</gene>
<dbReference type="InterPro" id="IPR013785">
    <property type="entry name" value="Aldolase_TIM"/>
</dbReference>
<dbReference type="PIRSF" id="PIRSF001357">
    <property type="entry name" value="DeoC"/>
    <property type="match status" value="1"/>
</dbReference>
<accession>A0ABP7E170</accession>
<dbReference type="SUPFAM" id="SSF51569">
    <property type="entry name" value="Aldolase"/>
    <property type="match status" value="1"/>
</dbReference>
<dbReference type="SMART" id="SM01133">
    <property type="entry name" value="DeoC"/>
    <property type="match status" value="1"/>
</dbReference>
<dbReference type="EMBL" id="BAABDS010000030">
    <property type="protein sequence ID" value="GAA3712163.1"/>
    <property type="molecule type" value="Genomic_DNA"/>
</dbReference>
<dbReference type="PANTHER" id="PTHR10889">
    <property type="entry name" value="DEOXYRIBOSE-PHOSPHATE ALDOLASE"/>
    <property type="match status" value="1"/>
</dbReference>
<evidence type="ECO:0000256" key="6">
    <source>
        <dbReference type="ARBA" id="ARBA00048791"/>
    </source>
</evidence>
<evidence type="ECO:0000256" key="5">
    <source>
        <dbReference type="ARBA" id="ARBA00023270"/>
    </source>
</evidence>
<keyword evidence="5" id="KW-0704">Schiff base</keyword>
<comment type="pathway">
    <text evidence="1">Carbohydrate degradation; 2-deoxy-D-ribose 1-phosphate degradation; D-glyceraldehyde 3-phosphate and acetaldehyde from 2-deoxy-alpha-D-ribose 1-phosphate: step 2/2.</text>
</comment>
<evidence type="ECO:0000256" key="4">
    <source>
        <dbReference type="ARBA" id="ARBA00023239"/>
    </source>
</evidence>
<evidence type="ECO:0000256" key="2">
    <source>
        <dbReference type="ARBA" id="ARBA00009473"/>
    </source>
</evidence>
<reference evidence="9" key="1">
    <citation type="journal article" date="2019" name="Int. J. Syst. Evol. Microbiol.">
        <title>The Global Catalogue of Microorganisms (GCM) 10K type strain sequencing project: providing services to taxonomists for standard genome sequencing and annotation.</title>
        <authorList>
            <consortium name="The Broad Institute Genomics Platform"/>
            <consortium name="The Broad Institute Genome Sequencing Center for Infectious Disease"/>
            <person name="Wu L."/>
            <person name="Ma J."/>
        </authorList>
    </citation>
    <scope>NUCLEOTIDE SEQUENCE [LARGE SCALE GENOMIC DNA]</scope>
    <source>
        <strain evidence="9">JCM 17329</strain>
    </source>
</reference>
<organism evidence="8 9">
    <name type="scientific">Oceanisphaera sediminis</name>
    <dbReference type="NCBI Taxonomy" id="981381"/>
    <lineage>
        <taxon>Bacteria</taxon>
        <taxon>Pseudomonadati</taxon>
        <taxon>Pseudomonadota</taxon>
        <taxon>Gammaproteobacteria</taxon>
        <taxon>Aeromonadales</taxon>
        <taxon>Aeromonadaceae</taxon>
        <taxon>Oceanisphaera</taxon>
    </lineage>
</organism>
<dbReference type="InterPro" id="IPR011343">
    <property type="entry name" value="DeoC"/>
</dbReference>
<dbReference type="InterPro" id="IPR002915">
    <property type="entry name" value="DeoC/FbaB/LacD_aldolase"/>
</dbReference>
<evidence type="ECO:0000256" key="3">
    <source>
        <dbReference type="ARBA" id="ARBA00012515"/>
    </source>
</evidence>
<dbReference type="NCBIfam" id="TIGR00126">
    <property type="entry name" value="deoC"/>
    <property type="match status" value="1"/>
</dbReference>
<comment type="catalytic activity">
    <reaction evidence="6">
        <text>2-deoxy-D-ribose 5-phosphate = D-glyceraldehyde 3-phosphate + acetaldehyde</text>
        <dbReference type="Rhea" id="RHEA:12821"/>
        <dbReference type="ChEBI" id="CHEBI:15343"/>
        <dbReference type="ChEBI" id="CHEBI:59776"/>
        <dbReference type="ChEBI" id="CHEBI:62877"/>
        <dbReference type="EC" id="4.1.2.4"/>
    </reaction>
</comment>
<dbReference type="Pfam" id="PF01791">
    <property type="entry name" value="DeoC"/>
    <property type="match status" value="1"/>
</dbReference>
<dbReference type="Gene3D" id="3.20.20.70">
    <property type="entry name" value="Aldolase class I"/>
    <property type="match status" value="1"/>
</dbReference>
<keyword evidence="4" id="KW-0456">Lyase</keyword>
<dbReference type="Proteomes" id="UP001501479">
    <property type="component" value="Unassembled WGS sequence"/>
</dbReference>
<keyword evidence="9" id="KW-1185">Reference proteome</keyword>
<evidence type="ECO:0000256" key="1">
    <source>
        <dbReference type="ARBA" id="ARBA00004816"/>
    </source>
</evidence>
<comment type="caution">
    <text evidence="8">The sequence shown here is derived from an EMBL/GenBank/DDBJ whole genome shotgun (WGS) entry which is preliminary data.</text>
</comment>
<dbReference type="CDD" id="cd00959">
    <property type="entry name" value="DeoC"/>
    <property type="match status" value="1"/>
</dbReference>
<dbReference type="PANTHER" id="PTHR10889:SF3">
    <property type="entry name" value="DEOXYRIBOSE-PHOSPHATE ALDOLASE"/>
    <property type="match status" value="1"/>
</dbReference>
<protein>
    <recommendedName>
        <fullName evidence="3 7">Deoxyribose-phosphate aldolase</fullName>
        <ecNumber evidence="3 7">4.1.2.4</ecNumber>
    </recommendedName>
</protein>
<comment type="similarity">
    <text evidence="2">Belongs to the DeoC/FbaB aldolase family. DeoC type 2 subfamily.</text>
</comment>
<evidence type="ECO:0000313" key="9">
    <source>
        <dbReference type="Proteomes" id="UP001501479"/>
    </source>
</evidence>
<proteinExistence type="inferred from homology"/>
<evidence type="ECO:0000313" key="8">
    <source>
        <dbReference type="EMBL" id="GAA3712163.1"/>
    </source>
</evidence>
<evidence type="ECO:0000256" key="7">
    <source>
        <dbReference type="NCBIfam" id="TIGR00126"/>
    </source>
</evidence>
<name>A0ABP7E170_9GAMM</name>
<dbReference type="EC" id="4.1.2.4" evidence="3 7"/>
<dbReference type="RefSeq" id="WP_344964629.1">
    <property type="nucleotide sequence ID" value="NZ_BAABDS010000030.1"/>
</dbReference>